<evidence type="ECO:0000256" key="1">
    <source>
        <dbReference type="ARBA" id="ARBA00022527"/>
    </source>
</evidence>
<evidence type="ECO:0000256" key="2">
    <source>
        <dbReference type="ARBA" id="ARBA00022679"/>
    </source>
</evidence>
<evidence type="ECO:0000313" key="6">
    <source>
        <dbReference type="Proteomes" id="UP000186698"/>
    </source>
</evidence>
<sequence length="113" mass="13021">MAPGKSPFYNGHKKEKCSAVICDQPNIPDWLCAEMRHLLQKLLEKNPARRLGVNGNIREHPVFSSINWVELENKRIRPPFKLEIINKAFETLFSGVTFILEALNRNTKSGQQY</sequence>
<gene>
    <name evidence="7" type="primary">LOC121402848</name>
</gene>
<dbReference type="GO" id="GO:0005524">
    <property type="term" value="F:ATP binding"/>
    <property type="evidence" value="ECO:0007669"/>
    <property type="project" value="UniProtKB-KW"/>
</dbReference>
<dbReference type="Proteomes" id="UP000186698">
    <property type="component" value="Chromosome 4L"/>
</dbReference>
<dbReference type="OrthoDB" id="63267at2759"/>
<dbReference type="AlphaFoldDB" id="A0A1L8GL58"/>
<keyword evidence="3" id="KW-0547">Nucleotide-binding</keyword>
<reference evidence="7" key="1">
    <citation type="submission" date="2025-08" db="UniProtKB">
        <authorList>
            <consortium name="RefSeq"/>
        </authorList>
    </citation>
    <scope>IDENTIFICATION</scope>
    <source>
        <strain evidence="7">J_2021</strain>
        <tissue evidence="7">Erythrocytes</tissue>
    </source>
</reference>
<proteinExistence type="predicted"/>
<dbReference type="InterPro" id="IPR011009">
    <property type="entry name" value="Kinase-like_dom_sf"/>
</dbReference>
<dbReference type="RefSeq" id="XP_041445510.1">
    <property type="nucleotide sequence ID" value="XM_041589576.1"/>
</dbReference>
<keyword evidence="6" id="KW-1185">Reference proteome</keyword>
<accession>A0A1L8GL58</accession>
<dbReference type="Gene3D" id="1.10.510.10">
    <property type="entry name" value="Transferase(Phosphotransferase) domain 1"/>
    <property type="match status" value="1"/>
</dbReference>
<protein>
    <submittedName>
        <fullName evidence="7">Protein kinase C delta type-like</fullName>
    </submittedName>
</protein>
<name>A0A1L8GL58_XENLA</name>
<keyword evidence="2" id="KW-0808">Transferase</keyword>
<keyword evidence="5" id="KW-0067">ATP-binding</keyword>
<evidence type="ECO:0000256" key="5">
    <source>
        <dbReference type="ARBA" id="ARBA00022840"/>
    </source>
</evidence>
<dbReference type="PaxDb" id="8355-A0A1L8GL58"/>
<organism evidence="6 7">
    <name type="scientific">Xenopus laevis</name>
    <name type="common">African clawed frog</name>
    <dbReference type="NCBI Taxonomy" id="8355"/>
    <lineage>
        <taxon>Eukaryota</taxon>
        <taxon>Metazoa</taxon>
        <taxon>Chordata</taxon>
        <taxon>Craniata</taxon>
        <taxon>Vertebrata</taxon>
        <taxon>Euteleostomi</taxon>
        <taxon>Amphibia</taxon>
        <taxon>Batrachia</taxon>
        <taxon>Anura</taxon>
        <taxon>Pipoidea</taxon>
        <taxon>Pipidae</taxon>
        <taxon>Xenopodinae</taxon>
        <taxon>Xenopus</taxon>
        <taxon>Xenopus</taxon>
    </lineage>
</organism>
<dbReference type="GO" id="GO:0004674">
    <property type="term" value="F:protein serine/threonine kinase activity"/>
    <property type="evidence" value="ECO:0007669"/>
    <property type="project" value="UniProtKB-KW"/>
</dbReference>
<dbReference type="GeneID" id="121402848"/>
<keyword evidence="1" id="KW-0723">Serine/threonine-protein kinase</keyword>
<evidence type="ECO:0000256" key="3">
    <source>
        <dbReference type="ARBA" id="ARBA00022741"/>
    </source>
</evidence>
<evidence type="ECO:0000313" key="7">
    <source>
        <dbReference type="RefSeq" id="XP_041445510.1"/>
    </source>
</evidence>
<dbReference type="OMA" id="CINATGS"/>
<dbReference type="KEGG" id="xla:121402848"/>
<evidence type="ECO:0000256" key="4">
    <source>
        <dbReference type="ARBA" id="ARBA00022777"/>
    </source>
</evidence>
<dbReference type="SUPFAM" id="SSF56112">
    <property type="entry name" value="Protein kinase-like (PK-like)"/>
    <property type="match status" value="1"/>
</dbReference>
<keyword evidence="4" id="KW-0418">Kinase</keyword>
<dbReference type="PANTHER" id="PTHR24351">
    <property type="entry name" value="RIBOSOMAL PROTEIN S6 KINASE"/>
    <property type="match status" value="1"/>
</dbReference>